<dbReference type="Pfam" id="PF06386">
    <property type="entry name" value="GvpL_GvpF"/>
    <property type="match status" value="1"/>
</dbReference>
<keyword evidence="1" id="KW-0304">Gas vesicle</keyword>
<proteinExistence type="inferred from homology"/>
<gene>
    <name evidence="4" type="ORF">ACFOX0_10670</name>
</gene>
<sequence>MTVESAPIDAPEKTARETGWLVYGVVPGDVEVVDEARGAGDPPAPVRVVQHRDLGALVSEVRLDRPLGRPDDLRAYKELLDGTTLAAPVLPVRFGTVLTEPAAVAELLDAEHDAYLAELTDLTDRLQYVVRARYRERELLTDVLAGNAEAARLREQLADLPEEASRDLRIRLGEVIATEVEARRQADTGRLVAELSPVSVEVADREPTHEEDAAHVAFLVAADRTTDFEGVVERLAADWADRATVRLLGPMAAYDFVGRIGRE</sequence>
<dbReference type="PANTHER" id="PTHR36852:SF1">
    <property type="entry name" value="PROTEIN GVPL 2"/>
    <property type="match status" value="1"/>
</dbReference>
<accession>A0ABV8KJZ4</accession>
<keyword evidence="5" id="KW-1185">Reference proteome</keyword>
<dbReference type="PANTHER" id="PTHR36852">
    <property type="entry name" value="PROTEIN GVPL 2"/>
    <property type="match status" value="1"/>
</dbReference>
<name>A0ABV8KJZ4_9ACTN</name>
<comment type="similarity">
    <text evidence="3">Belongs to the gas vesicle GvpF/GvpL family.</text>
</comment>
<evidence type="ECO:0000313" key="5">
    <source>
        <dbReference type="Proteomes" id="UP001595868"/>
    </source>
</evidence>
<evidence type="ECO:0000313" key="4">
    <source>
        <dbReference type="EMBL" id="MFC4106398.1"/>
    </source>
</evidence>
<comment type="subcellular location">
    <subcellularLocation>
        <location evidence="2">Gas vesicle</location>
    </subcellularLocation>
</comment>
<comment type="caution">
    <text evidence="4">The sequence shown here is derived from an EMBL/GenBank/DDBJ whole genome shotgun (WGS) entry which is preliminary data.</text>
</comment>
<dbReference type="Proteomes" id="UP001595868">
    <property type="component" value="Unassembled WGS sequence"/>
</dbReference>
<evidence type="ECO:0000256" key="3">
    <source>
        <dbReference type="ARBA" id="ARBA00035643"/>
    </source>
</evidence>
<dbReference type="InterPro" id="IPR009430">
    <property type="entry name" value="GvpL/GvpF"/>
</dbReference>
<evidence type="ECO:0000256" key="1">
    <source>
        <dbReference type="ARBA" id="ARBA00022987"/>
    </source>
</evidence>
<organism evidence="4 5">
    <name type="scientific">Micromonospora zhanjiangensis</name>
    <dbReference type="NCBI Taxonomy" id="1522057"/>
    <lineage>
        <taxon>Bacteria</taxon>
        <taxon>Bacillati</taxon>
        <taxon>Actinomycetota</taxon>
        <taxon>Actinomycetes</taxon>
        <taxon>Micromonosporales</taxon>
        <taxon>Micromonosporaceae</taxon>
        <taxon>Micromonospora</taxon>
    </lineage>
</organism>
<evidence type="ECO:0000256" key="2">
    <source>
        <dbReference type="ARBA" id="ARBA00035108"/>
    </source>
</evidence>
<dbReference type="EMBL" id="JBHSBN010000005">
    <property type="protein sequence ID" value="MFC4106398.1"/>
    <property type="molecule type" value="Genomic_DNA"/>
</dbReference>
<protein>
    <submittedName>
        <fullName evidence="4">GvpL/GvpF family gas vesicle protein</fullName>
    </submittedName>
</protein>
<reference evidence="5" key="1">
    <citation type="journal article" date="2019" name="Int. J. Syst. Evol. Microbiol.">
        <title>The Global Catalogue of Microorganisms (GCM) 10K type strain sequencing project: providing services to taxonomists for standard genome sequencing and annotation.</title>
        <authorList>
            <consortium name="The Broad Institute Genomics Platform"/>
            <consortium name="The Broad Institute Genome Sequencing Center for Infectious Disease"/>
            <person name="Wu L."/>
            <person name="Ma J."/>
        </authorList>
    </citation>
    <scope>NUCLEOTIDE SEQUENCE [LARGE SCALE GENOMIC DNA]</scope>
    <source>
        <strain evidence="5">2902at01</strain>
    </source>
</reference>
<dbReference type="RefSeq" id="WP_377544185.1">
    <property type="nucleotide sequence ID" value="NZ_JBHSBN010000005.1"/>
</dbReference>